<feature type="domain" description="Root UVB sensitive protein C-terminal" evidence="7">
    <location>
        <begin position="437"/>
        <end position="537"/>
    </location>
</feature>
<dbReference type="InterPro" id="IPR055412">
    <property type="entry name" value="UVB_sens_C"/>
</dbReference>
<evidence type="ECO:0000256" key="1">
    <source>
        <dbReference type="ARBA" id="ARBA00004370"/>
    </source>
</evidence>
<evidence type="ECO:0000256" key="5">
    <source>
        <dbReference type="ARBA" id="ARBA00023136"/>
    </source>
</evidence>
<keyword evidence="5" id="KW-0472">Membrane</keyword>
<proteinExistence type="inferred from homology"/>
<dbReference type="Proteomes" id="UP001309876">
    <property type="component" value="Unassembled WGS sequence"/>
</dbReference>
<evidence type="ECO:0000259" key="7">
    <source>
        <dbReference type="Pfam" id="PF24160"/>
    </source>
</evidence>
<comment type="subcellular location">
    <subcellularLocation>
        <location evidence="1">Membrane</location>
    </subcellularLocation>
</comment>
<dbReference type="GO" id="GO:0016020">
    <property type="term" value="C:membrane"/>
    <property type="evidence" value="ECO:0007669"/>
    <property type="project" value="UniProtKB-SubCell"/>
</dbReference>
<accession>A0AAN7YAA9</accession>
<comment type="caution">
    <text evidence="8">The sequence shown here is derived from an EMBL/GenBank/DDBJ whole genome shotgun (WGS) entry which is preliminary data.</text>
</comment>
<evidence type="ECO:0000256" key="4">
    <source>
        <dbReference type="ARBA" id="ARBA00022989"/>
    </source>
</evidence>
<gene>
    <name evidence="8" type="ORF">LTR05_001169</name>
</gene>
<keyword evidence="3" id="KW-0812">Transmembrane</keyword>
<name>A0AAN7YAA9_9EURO</name>
<protein>
    <recommendedName>
        <fullName evidence="10">DUF647-domain-containing protein</fullName>
    </recommendedName>
</protein>
<keyword evidence="4" id="KW-1133">Transmembrane helix</keyword>
<dbReference type="EMBL" id="JAVRRJ010000001">
    <property type="protein sequence ID" value="KAK5090990.1"/>
    <property type="molecule type" value="Genomic_DNA"/>
</dbReference>
<dbReference type="PANTHER" id="PTHR12770:SF31">
    <property type="entry name" value="RUS FAMILY MEMBER 1"/>
    <property type="match status" value="1"/>
</dbReference>
<dbReference type="Pfam" id="PF04884">
    <property type="entry name" value="UVB_sens_prot"/>
    <property type="match status" value="1"/>
</dbReference>
<dbReference type="AlphaFoldDB" id="A0AAN7YAA9"/>
<reference evidence="8 9" key="1">
    <citation type="submission" date="2023-08" db="EMBL/GenBank/DDBJ databases">
        <title>Black Yeasts Isolated from many extreme environments.</title>
        <authorList>
            <person name="Coleine C."/>
            <person name="Stajich J.E."/>
            <person name="Selbmann L."/>
        </authorList>
    </citation>
    <scope>NUCLEOTIDE SEQUENCE [LARGE SCALE GENOMIC DNA]</scope>
    <source>
        <strain evidence="8 9">CCFEE 5910</strain>
    </source>
</reference>
<evidence type="ECO:0000256" key="2">
    <source>
        <dbReference type="ARBA" id="ARBA00007558"/>
    </source>
</evidence>
<sequence>MASNHIFTFQDLDATSGRVINTYILTPTNTGDGSNKDKTLRLDEIPPEAKILSSRVGEDQSTQKPKGGILPVLDVSIYVDFILAYLKTLFLPTGYPFTVTEDYRPYQIYDSIQAFASSIAGLLSSRAVLQSLNVVSPSTTSLNSDKDHGGLPANSTSTATAATLLSILQSTLSNITTIVFASRAAPRISRDVKFYRFLADVVNDAAFLLDLLAPMLPTSSKLPFVPTLSILSSLPISHRTLALCASSMLRAICGVAGGSSKAVLSSHFARNNPEAVGDLNAKDGSQETVVNLMGMWVGGLVVSRVESVFATWCWMLFLLGVHLWANYTAVKSVRLRSLNKQRAIVVVRSIVAGELWRPSNLEIWQSDSRWKALSVDNLGSRESILGIRQFLKNLLRALMTFRPRQIENMSCQIGVSIQELFTSLHGTTRHGSGNFRAEDVRQLLSIFERESYILWLDDKSNKTVVVLKQNSSPRDQFKAFLHAYKVQNTYHQETASRADDRRFTVIANALAEVNDNWDGLYSVLERLGWNLSSTDLDDGKGIRVNV</sequence>
<organism evidence="8 9">
    <name type="scientific">Lithohypha guttulata</name>
    <dbReference type="NCBI Taxonomy" id="1690604"/>
    <lineage>
        <taxon>Eukaryota</taxon>
        <taxon>Fungi</taxon>
        <taxon>Dikarya</taxon>
        <taxon>Ascomycota</taxon>
        <taxon>Pezizomycotina</taxon>
        <taxon>Eurotiomycetes</taxon>
        <taxon>Chaetothyriomycetidae</taxon>
        <taxon>Chaetothyriales</taxon>
        <taxon>Trichomeriaceae</taxon>
        <taxon>Lithohypha</taxon>
    </lineage>
</organism>
<comment type="similarity">
    <text evidence="2">Belongs to the RUS1 family.</text>
</comment>
<dbReference type="Pfam" id="PF24160">
    <property type="entry name" value="UVB_sens_C"/>
    <property type="match status" value="1"/>
</dbReference>
<evidence type="ECO:0000256" key="3">
    <source>
        <dbReference type="ARBA" id="ARBA00022692"/>
    </source>
</evidence>
<dbReference type="InterPro" id="IPR006968">
    <property type="entry name" value="RUS_fam"/>
</dbReference>
<evidence type="ECO:0000313" key="8">
    <source>
        <dbReference type="EMBL" id="KAK5090990.1"/>
    </source>
</evidence>
<feature type="domain" description="Protein root UVB sensitive/RUS" evidence="6">
    <location>
        <begin position="84"/>
        <end position="351"/>
    </location>
</feature>
<dbReference type="PANTHER" id="PTHR12770">
    <property type="entry name" value="RUS1 FAMILY PROTEIN C16ORF58"/>
    <property type="match status" value="1"/>
</dbReference>
<evidence type="ECO:0000259" key="6">
    <source>
        <dbReference type="Pfam" id="PF04884"/>
    </source>
</evidence>
<dbReference type="InterPro" id="IPR054549">
    <property type="entry name" value="UVB_sens_RUS_dom"/>
</dbReference>
<evidence type="ECO:0008006" key="10">
    <source>
        <dbReference type="Google" id="ProtNLM"/>
    </source>
</evidence>
<keyword evidence="9" id="KW-1185">Reference proteome</keyword>
<evidence type="ECO:0000313" key="9">
    <source>
        <dbReference type="Proteomes" id="UP001309876"/>
    </source>
</evidence>